<dbReference type="PANTHER" id="PTHR11735:SF6">
    <property type="entry name" value="TRNA N6-ADENOSINE THREONYLCARBAMOYLTRANSFERASE, MITOCHONDRIAL"/>
    <property type="match status" value="1"/>
</dbReference>
<comment type="caution">
    <text evidence="3">The sequence shown here is derived from an EMBL/GenBank/DDBJ whole genome shotgun (WGS) entry which is preliminary data.</text>
</comment>
<dbReference type="InterPro" id="IPR043129">
    <property type="entry name" value="ATPase_NBD"/>
</dbReference>
<evidence type="ECO:0000259" key="2">
    <source>
        <dbReference type="Pfam" id="PF00814"/>
    </source>
</evidence>
<dbReference type="PANTHER" id="PTHR11735">
    <property type="entry name" value="TRNA N6-ADENOSINE THREONYLCARBAMOYLTRANSFERASE"/>
    <property type="match status" value="1"/>
</dbReference>
<name>A0ABR4XS09_9LACO</name>
<gene>
    <name evidence="3" type="ORF">Q757_02390</name>
</gene>
<reference evidence="3 4" key="1">
    <citation type="journal article" date="2014" name="Antonie Van Leeuwenhoek">
        <title>Oenococcus alcoholitolerans sp. nov., a lactic acid bacteria isolated from cachaca and ethanol fermentation processes.</title>
        <authorList>
            <person name="Badotti F."/>
            <person name="Moreira A.P."/>
            <person name="Tonon L.A."/>
            <person name="de Lucena B.T."/>
            <person name="Gomes Fde C."/>
            <person name="Kruger R."/>
            <person name="Thompson C.C."/>
            <person name="de Morais M.A.Jr."/>
            <person name="Rosa C.A."/>
            <person name="Thompson F.L."/>
        </authorList>
    </citation>
    <scope>NUCLEOTIDE SEQUENCE [LARGE SCALE GENOMIC DNA]</scope>
    <source>
        <strain evidence="3 4">UFRJ-M7.2.18</strain>
    </source>
</reference>
<proteinExistence type="predicted"/>
<dbReference type="EMBL" id="AXCV01000067">
    <property type="protein sequence ID" value="KGO32203.1"/>
    <property type="molecule type" value="Genomic_DNA"/>
</dbReference>
<keyword evidence="4" id="KW-1185">Reference proteome</keyword>
<evidence type="ECO:0000256" key="1">
    <source>
        <dbReference type="ARBA" id="ARBA00023004"/>
    </source>
</evidence>
<dbReference type="SUPFAM" id="SSF53067">
    <property type="entry name" value="Actin-like ATPase domain"/>
    <property type="match status" value="1"/>
</dbReference>
<evidence type="ECO:0000313" key="4">
    <source>
        <dbReference type="Proteomes" id="UP000030023"/>
    </source>
</evidence>
<sequence length="166" mass="18135">VGRIMGLQYPAGKDIQDMAAKGKENIDLPIAHTDNDFDFSFSGLKSAVLNYVHHHQQVDQEYDRNDLAASFQKAVVKAIYDKTKLAIEEFSPKQLLLGGGVAANIALRRSMEKLAKEYGLDLTEAPIELSGDNAAMIGAAAYLNFQDGIFSDLSLNAEPSLNFPVM</sequence>
<dbReference type="InterPro" id="IPR000905">
    <property type="entry name" value="Gcp-like_dom"/>
</dbReference>
<dbReference type="Gene3D" id="3.30.420.40">
    <property type="match status" value="1"/>
</dbReference>
<keyword evidence="1" id="KW-0408">Iron</keyword>
<dbReference type="Pfam" id="PF00814">
    <property type="entry name" value="TsaD"/>
    <property type="match status" value="1"/>
</dbReference>
<dbReference type="Proteomes" id="UP000030023">
    <property type="component" value="Unassembled WGS sequence"/>
</dbReference>
<accession>A0ABR4XS09</accession>
<protein>
    <recommendedName>
        <fullName evidence="2">Gcp-like domain-containing protein</fullName>
    </recommendedName>
</protein>
<feature type="non-terminal residue" evidence="3">
    <location>
        <position position="1"/>
    </location>
</feature>
<feature type="domain" description="Gcp-like" evidence="2">
    <location>
        <begin position="1"/>
        <end position="138"/>
    </location>
</feature>
<organism evidence="3 4">
    <name type="scientific">Oenococcus alcoholitolerans</name>
    <dbReference type="NCBI Taxonomy" id="931074"/>
    <lineage>
        <taxon>Bacteria</taxon>
        <taxon>Bacillati</taxon>
        <taxon>Bacillota</taxon>
        <taxon>Bacilli</taxon>
        <taxon>Lactobacillales</taxon>
        <taxon>Lactobacillaceae</taxon>
        <taxon>Oenococcus</taxon>
    </lineage>
</organism>
<evidence type="ECO:0000313" key="3">
    <source>
        <dbReference type="EMBL" id="KGO32203.1"/>
    </source>
</evidence>